<dbReference type="Proteomes" id="UP000078070">
    <property type="component" value="Chromosome"/>
</dbReference>
<dbReference type="AlphaFoldDB" id="A0A1A9EZK7"/>
<dbReference type="KEGG" id="mars:A8C75_11685"/>
<organism evidence="1 2">
    <name type="scientific">Marinobacterium aestuarii</name>
    <dbReference type="NCBI Taxonomy" id="1821621"/>
    <lineage>
        <taxon>Bacteria</taxon>
        <taxon>Pseudomonadati</taxon>
        <taxon>Pseudomonadota</taxon>
        <taxon>Gammaproteobacteria</taxon>
        <taxon>Oceanospirillales</taxon>
        <taxon>Oceanospirillaceae</taxon>
        <taxon>Marinobacterium</taxon>
    </lineage>
</organism>
<sequence length="1003" mass="112954">MAFWNRPVRYRTHGADYLGSLFAEGGLPWKLIQNDSHGFGRAVKAGLRRYHQCRSEGRDLVQVIREYSGYFPQSFQTDEKCQLLASIVETLMMLAEPHDLSGKDDPAGYLNLHYPQWRAEFPLPLEEDNGYTLVNEWLRDAGVRLAERKRSEAMARYFTCEHLLDGRPERGRLLAEVTLAPSLQLKLDGRKLGSTRIELALYEGEQLVLKLGAAYGRLERDALEIKLPAQALQCRRRSPENPLLLTCWCAGEKLHSVTIQSSEVDWHQLPTTFVEDDDDIRLVGTASVRSEASSVLVRIPPHLQIQNPSVSLDTTDSEGGRWYRIEGHTVITDQGSSYIIEPGCSTGAERVELLGVLSPYDTLPVATWLGWPGFALRNSASDEKQPQALRIDNRLVSQLNGHAGIGSFRVDLLGEERQVVARRKVGVLPRDLSISAMSASSMTPARVLIKSSYVLDVAVLNDSLRADIRKEPGAVTVFLVPDECHRRPERVLLRISDPDTHADGVVIRLPYPEEGALLLGPDGKLFEEQHLNIGRILGMTLVMTPAPSARQPFHLSLELMGSGGALRRHYTYDAANASVQISLFSFYDDLQSLFSSSAEQDALVRVRVETSRQLKQFYIRRYDASIRFTNPPLRTFFELADQNGHSLDLGAKPATVLAMQVDSPETSPVELQPQVVMESICTGIFEMPERLQKDGPWLLYPAADSKRFFRPVIYVPDPASLVLDEDKEVTTLQSAARYFHPRLSPDPFDAVLEKMAGNFMHSSWLYLAELKKCYEHIPLSALEAWKHLARHPRAMALAVFRLEMDSHFATRLVQELAVIWERITVSQWMKAVDIYAESLSSQFGIPAEQIRQRAEHRMELLANQVPAFRYLAASIGSGKGAAQTSSMPLKAVIPVWLQQMRLQQEDAQWPVNLNESLIRWLKRQDDYAWMLSLPMPGFMLPVCIIPVLSAFITAGCTDLSELTDDDAELRFGIRVLTDFDRNGWYEPVYSAVLSELLKTSRNH</sequence>
<gene>
    <name evidence="1" type="ORF">A8C75_11685</name>
</gene>
<keyword evidence="2" id="KW-1185">Reference proteome</keyword>
<reference evidence="2" key="1">
    <citation type="submission" date="2016-05" db="EMBL/GenBank/DDBJ databases">
        <authorList>
            <person name="Baek K."/>
            <person name="Yang S.-J."/>
        </authorList>
    </citation>
    <scope>NUCLEOTIDE SEQUENCE [LARGE SCALE GENOMIC DNA]</scope>
    <source>
        <strain evidence="2">ST58-10</strain>
    </source>
</reference>
<name>A0A1A9EZK7_9GAMM</name>
<evidence type="ECO:0000313" key="1">
    <source>
        <dbReference type="EMBL" id="ANG63068.1"/>
    </source>
</evidence>
<protein>
    <submittedName>
        <fullName evidence="1">Uncharacterized protein</fullName>
    </submittedName>
</protein>
<dbReference type="EMBL" id="CP015839">
    <property type="protein sequence ID" value="ANG63068.1"/>
    <property type="molecule type" value="Genomic_DNA"/>
</dbReference>
<proteinExistence type="predicted"/>
<evidence type="ECO:0000313" key="2">
    <source>
        <dbReference type="Proteomes" id="UP000078070"/>
    </source>
</evidence>
<reference evidence="1 2" key="2">
    <citation type="journal article" date="2018" name="Int. J. Syst. Evol. Microbiol.">
        <title>Marinobacterium aestuarii sp. nov., a benzene-degrading marine bacterium isolated from estuary sediment.</title>
        <authorList>
            <person name="Bae S.S."/>
            <person name="Jung J."/>
            <person name="Chung D."/>
            <person name="Baek K."/>
        </authorList>
    </citation>
    <scope>NUCLEOTIDE SEQUENCE [LARGE SCALE GENOMIC DNA]</scope>
    <source>
        <strain evidence="1 2">ST58-10</strain>
    </source>
</reference>
<dbReference type="InterPro" id="IPR047879">
    <property type="entry name" value="YjiT"/>
</dbReference>
<accession>A0A1A9EZK7</accession>
<dbReference type="NCBIfam" id="NF038336">
    <property type="entry name" value="YjiT_fam"/>
    <property type="match status" value="1"/>
</dbReference>